<dbReference type="GO" id="GO:0045547">
    <property type="term" value="F:ditrans,polycis-polyprenyl diphosphate synthase [(2E,6E)-farnesyl diphosphate specific] activity"/>
    <property type="evidence" value="ECO:0007669"/>
    <property type="project" value="TreeGrafter"/>
</dbReference>
<dbReference type="PANTHER" id="PTHR10291">
    <property type="entry name" value="DEHYDRODOLICHYL DIPHOSPHATE SYNTHASE FAMILY MEMBER"/>
    <property type="match status" value="1"/>
</dbReference>
<accession>A0A1G1VBR2</accession>
<comment type="cofactor">
    <cofactor evidence="2">
        <name>Mg(2+)</name>
        <dbReference type="ChEBI" id="CHEBI:18420"/>
    </cofactor>
    <text evidence="2">Binds 2 magnesium ions per subunit.</text>
</comment>
<feature type="binding site" evidence="2">
    <location>
        <position position="28"/>
    </location>
    <ligand>
        <name>substrate</name>
    </ligand>
</feature>
<dbReference type="AlphaFoldDB" id="A0A1G1VBR2"/>
<comment type="subunit">
    <text evidence="2">Homodimer.</text>
</comment>
<feature type="binding site" evidence="2">
    <location>
        <begin position="199"/>
        <end position="201"/>
    </location>
    <ligand>
        <name>substrate</name>
    </ligand>
</feature>
<feature type="binding site" evidence="2">
    <location>
        <begin position="24"/>
        <end position="27"/>
    </location>
    <ligand>
        <name>substrate</name>
    </ligand>
</feature>
<dbReference type="HAMAP" id="MF_01139">
    <property type="entry name" value="ISPT"/>
    <property type="match status" value="1"/>
</dbReference>
<dbReference type="GO" id="GO:0000287">
    <property type="term" value="F:magnesium ion binding"/>
    <property type="evidence" value="ECO:0007669"/>
    <property type="project" value="UniProtKB-UniRule"/>
</dbReference>
<evidence type="ECO:0000256" key="1">
    <source>
        <dbReference type="ARBA" id="ARBA00022679"/>
    </source>
</evidence>
<keyword evidence="2" id="KW-0460">Magnesium</keyword>
<dbReference type="PROSITE" id="PS01066">
    <property type="entry name" value="UPP_SYNTHASE"/>
    <property type="match status" value="1"/>
</dbReference>
<organism evidence="4 5">
    <name type="scientific">Candidatus Blackburnbacteria bacterium RIFCSPLOWO2_01_FULL_41_27</name>
    <dbReference type="NCBI Taxonomy" id="1797520"/>
    <lineage>
        <taxon>Bacteria</taxon>
        <taxon>Candidatus Blackburniibacteriota</taxon>
    </lineage>
</organism>
<feature type="binding site" evidence="2">
    <location>
        <begin position="69"/>
        <end position="71"/>
    </location>
    <ligand>
        <name>substrate</name>
    </ligand>
</feature>
<feature type="binding site" evidence="2">
    <location>
        <position position="193"/>
    </location>
    <ligand>
        <name>substrate</name>
    </ligand>
</feature>
<comment type="similarity">
    <text evidence="2">Belongs to the UPP synthase family.</text>
</comment>
<feature type="binding site" evidence="2">
    <location>
        <position position="75"/>
    </location>
    <ligand>
        <name>substrate</name>
    </ligand>
</feature>
<evidence type="ECO:0000313" key="5">
    <source>
        <dbReference type="Proteomes" id="UP000177685"/>
    </source>
</evidence>
<dbReference type="NCBIfam" id="TIGR00055">
    <property type="entry name" value="uppS"/>
    <property type="match status" value="1"/>
</dbReference>
<dbReference type="EMBL" id="MHCD01000046">
    <property type="protein sequence ID" value="OGY12868.1"/>
    <property type="molecule type" value="Genomic_DNA"/>
</dbReference>
<protein>
    <recommendedName>
        <fullName evidence="2">Isoprenyl transferase</fullName>
        <ecNumber evidence="2">2.5.1.-</ecNumber>
    </recommendedName>
</protein>
<comment type="function">
    <text evidence="2">Catalyzes the condensation of isopentenyl diphosphate (IPP) with allylic pyrophosphates generating different type of terpenoids.</text>
</comment>
<feature type="binding site" evidence="2">
    <location>
        <position position="40"/>
    </location>
    <ligand>
        <name>substrate</name>
    </ligand>
</feature>
<feature type="active site" description="Proton acceptor" evidence="2">
    <location>
        <position position="72"/>
    </location>
</feature>
<feature type="binding site" evidence="2">
    <location>
        <position position="212"/>
    </location>
    <ligand>
        <name>Mg(2+)</name>
        <dbReference type="ChEBI" id="CHEBI:18420"/>
    </ligand>
</feature>
<dbReference type="Gene3D" id="3.40.1180.10">
    <property type="entry name" value="Decaprenyl diphosphate synthase-like"/>
    <property type="match status" value="1"/>
</dbReference>
<dbReference type="CDD" id="cd00475">
    <property type="entry name" value="Cis_IPPS"/>
    <property type="match status" value="1"/>
</dbReference>
<feature type="coiled-coil region" evidence="3">
    <location>
        <begin position="146"/>
        <end position="173"/>
    </location>
</feature>
<dbReference type="InterPro" id="IPR001441">
    <property type="entry name" value="UPP_synth-like"/>
</dbReference>
<comment type="caution">
    <text evidence="2">Lacks conserved residue(s) required for the propagation of feature annotation.</text>
</comment>
<keyword evidence="1 2" id="KW-0808">Transferase</keyword>
<keyword evidence="2" id="KW-0479">Metal-binding</keyword>
<evidence type="ECO:0000313" key="4">
    <source>
        <dbReference type="EMBL" id="OGY12868.1"/>
    </source>
</evidence>
<evidence type="ECO:0000256" key="2">
    <source>
        <dbReference type="HAMAP-Rule" id="MF_01139"/>
    </source>
</evidence>
<feature type="active site" evidence="2">
    <location>
        <position position="23"/>
    </location>
</feature>
<dbReference type="Pfam" id="PF01255">
    <property type="entry name" value="Prenyltransf"/>
    <property type="match status" value="1"/>
</dbReference>
<proteinExistence type="inferred from homology"/>
<name>A0A1G1VBR2_9BACT</name>
<dbReference type="PANTHER" id="PTHR10291:SF0">
    <property type="entry name" value="DEHYDRODOLICHYL DIPHOSPHATE SYNTHASE 2"/>
    <property type="match status" value="1"/>
</dbReference>
<evidence type="ECO:0000256" key="3">
    <source>
        <dbReference type="SAM" id="Coils"/>
    </source>
</evidence>
<comment type="caution">
    <text evidence="4">The sequence shown here is derived from an EMBL/GenBank/DDBJ whole genome shotgun (WGS) entry which is preliminary data.</text>
</comment>
<reference evidence="4 5" key="1">
    <citation type="journal article" date="2016" name="Nat. Commun.">
        <title>Thousands of microbial genomes shed light on interconnected biogeochemical processes in an aquifer system.</title>
        <authorList>
            <person name="Anantharaman K."/>
            <person name="Brown C.T."/>
            <person name="Hug L.A."/>
            <person name="Sharon I."/>
            <person name="Castelle C.J."/>
            <person name="Probst A.J."/>
            <person name="Thomas B.C."/>
            <person name="Singh A."/>
            <person name="Wilkins M.J."/>
            <person name="Karaoz U."/>
            <person name="Brodie E.L."/>
            <person name="Williams K.H."/>
            <person name="Hubbard S.S."/>
            <person name="Banfield J.F."/>
        </authorList>
    </citation>
    <scope>NUCLEOTIDE SEQUENCE [LARGE SCALE GENOMIC DNA]</scope>
</reference>
<feature type="binding site" evidence="2">
    <location>
        <position position="23"/>
    </location>
    <ligand>
        <name>Mg(2+)</name>
        <dbReference type="ChEBI" id="CHEBI:18420"/>
    </ligand>
</feature>
<gene>
    <name evidence="4" type="ORF">A3A58_01455</name>
</gene>
<dbReference type="EC" id="2.5.1.-" evidence="2"/>
<dbReference type="InterPro" id="IPR036424">
    <property type="entry name" value="UPP_synth-like_sf"/>
</dbReference>
<keyword evidence="3" id="KW-0175">Coiled coil</keyword>
<dbReference type="InterPro" id="IPR018520">
    <property type="entry name" value="UPP_synth-like_CS"/>
</dbReference>
<dbReference type="SUPFAM" id="SSF64005">
    <property type="entry name" value="Undecaprenyl diphosphate synthase"/>
    <property type="match status" value="1"/>
</dbReference>
<dbReference type="Proteomes" id="UP000177685">
    <property type="component" value="Unassembled WGS sequence"/>
</dbReference>
<dbReference type="GO" id="GO:0016094">
    <property type="term" value="P:polyprenol biosynthetic process"/>
    <property type="evidence" value="ECO:0007669"/>
    <property type="project" value="TreeGrafter"/>
</dbReference>
<sequence length="261" mass="29935">MPKRTLNLLTLPNPPKHIALIMDGNRRWAAKHGLGPVDGHRFGAEKTIKPLVQHAIKHGIKYLTLWAFSTENRKRDKSELQGLFKVFRDALKTNLRELEEMGVRVNIIGDIDWFPNNIPALAKAFVERTKKNKKITVSFALNYGGREELLRAVSRLLEKIKNHKRSLTQALTEKEFSSYLDTAGLPDPDMIIRTGGNMRLSGYFPWQAVYAELYFTATLWPDFTPKEFDKALMDFAQRTRRFGAGNFVDYLKKIKNTALNS</sequence>